<dbReference type="Gene3D" id="2.60.120.1440">
    <property type="match status" value="1"/>
</dbReference>
<evidence type="ECO:0000256" key="1">
    <source>
        <dbReference type="SAM" id="Coils"/>
    </source>
</evidence>
<dbReference type="InterPro" id="IPR032508">
    <property type="entry name" value="FecR_C"/>
</dbReference>
<keyword evidence="6" id="KW-1185">Reference proteome</keyword>
<dbReference type="PANTHER" id="PTHR30273:SF2">
    <property type="entry name" value="PROTEIN FECR"/>
    <property type="match status" value="1"/>
</dbReference>
<dbReference type="OrthoDB" id="9771237at2"/>
<organism evidence="5 6">
    <name type="scientific">Halarcobacter mediterraneus</name>
    <dbReference type="NCBI Taxonomy" id="2023153"/>
    <lineage>
        <taxon>Bacteria</taxon>
        <taxon>Pseudomonadati</taxon>
        <taxon>Campylobacterota</taxon>
        <taxon>Epsilonproteobacteria</taxon>
        <taxon>Campylobacterales</taxon>
        <taxon>Arcobacteraceae</taxon>
        <taxon>Halarcobacter</taxon>
    </lineage>
</organism>
<name>A0A4Q1AUZ7_9BACT</name>
<dbReference type="Pfam" id="PF04773">
    <property type="entry name" value="FecR"/>
    <property type="match status" value="1"/>
</dbReference>
<comment type="caution">
    <text evidence="5">The sequence shown here is derived from an EMBL/GenBank/DDBJ whole genome shotgun (WGS) entry which is preliminary data.</text>
</comment>
<evidence type="ECO:0000256" key="2">
    <source>
        <dbReference type="SAM" id="Phobius"/>
    </source>
</evidence>
<dbReference type="GO" id="GO:0016989">
    <property type="term" value="F:sigma factor antagonist activity"/>
    <property type="evidence" value="ECO:0007669"/>
    <property type="project" value="TreeGrafter"/>
</dbReference>
<keyword evidence="2" id="KW-0472">Membrane</keyword>
<feature type="transmembrane region" description="Helical" evidence="2">
    <location>
        <begin position="84"/>
        <end position="106"/>
    </location>
</feature>
<sequence length="328" mass="38474">MNKQEKIEEQAVNWYNCNKEGLTPKQKKDFNNWLNENTEHKKAYDSLNKLQTLYNSLEDEYLEELADEAIKGAKKTKILEQIKSYTIAASFFIIIFTGLFQSYNYYLQPSYINSLVTHIETIKEFKLPDNTKLALDAKTKINIKYFHNTRKIKLLYGKVFFEVEKDKNRPFNIISNKTHIQVVGTSFEVENQENKTTIKVKEGIVKISKINDFENLQTITLLKKGQELTLNKSSKVLNKSTIDINNIALWKNNKLFFDNKSLKEAVKEFSKYTRNKITIESKDIINFPITGHFNTNEIDKFLLALKTIYPIKIRKEKNIIYINKKILD</sequence>
<proteinExistence type="predicted"/>
<feature type="domain" description="FecR protein" evidence="3">
    <location>
        <begin position="116"/>
        <end position="206"/>
    </location>
</feature>
<keyword evidence="1" id="KW-0175">Coiled coil</keyword>
<feature type="domain" description="Protein FecR C-terminal" evidence="4">
    <location>
        <begin position="254"/>
        <end position="322"/>
    </location>
</feature>
<dbReference type="InterPro" id="IPR012373">
    <property type="entry name" value="Ferrdict_sens_TM"/>
</dbReference>
<dbReference type="InterPro" id="IPR006860">
    <property type="entry name" value="FecR"/>
</dbReference>
<dbReference type="RefSeq" id="WP_129061047.1">
    <property type="nucleotide sequence ID" value="NZ_NXIE01000002.1"/>
</dbReference>
<dbReference type="PIRSF" id="PIRSF018266">
    <property type="entry name" value="FecR"/>
    <property type="match status" value="1"/>
</dbReference>
<reference evidence="5 6" key="1">
    <citation type="submission" date="2017-09" db="EMBL/GenBank/DDBJ databases">
        <title>Genomics of the genus Arcobacter.</title>
        <authorList>
            <person name="Perez-Cataluna A."/>
            <person name="Figueras M.J."/>
            <person name="Salas-Masso N."/>
        </authorList>
    </citation>
    <scope>NUCLEOTIDE SEQUENCE [LARGE SCALE GENOMIC DNA]</scope>
    <source>
        <strain evidence="5 6">F156-34</strain>
    </source>
</reference>
<protein>
    <submittedName>
        <fullName evidence="5">Siderophore-interacting protein</fullName>
    </submittedName>
</protein>
<evidence type="ECO:0000259" key="4">
    <source>
        <dbReference type="Pfam" id="PF16344"/>
    </source>
</evidence>
<dbReference type="EMBL" id="NXIE01000002">
    <property type="protein sequence ID" value="RXK13226.1"/>
    <property type="molecule type" value="Genomic_DNA"/>
</dbReference>
<dbReference type="Proteomes" id="UP000289718">
    <property type="component" value="Unassembled WGS sequence"/>
</dbReference>
<dbReference type="Pfam" id="PF16344">
    <property type="entry name" value="FecR_C"/>
    <property type="match status" value="1"/>
</dbReference>
<feature type="coiled-coil region" evidence="1">
    <location>
        <begin position="40"/>
        <end position="67"/>
    </location>
</feature>
<accession>A0A4Q1AUZ7</accession>
<keyword evidence="2" id="KW-1133">Transmembrane helix</keyword>
<dbReference type="PANTHER" id="PTHR30273">
    <property type="entry name" value="PERIPLASMIC SIGNAL SENSOR AND SIGMA FACTOR ACTIVATOR FECR-RELATED"/>
    <property type="match status" value="1"/>
</dbReference>
<gene>
    <name evidence="5" type="ORF">CP965_05350</name>
</gene>
<dbReference type="Gene3D" id="3.55.50.30">
    <property type="match status" value="1"/>
</dbReference>
<evidence type="ECO:0000313" key="5">
    <source>
        <dbReference type="EMBL" id="RXK13226.1"/>
    </source>
</evidence>
<evidence type="ECO:0000313" key="6">
    <source>
        <dbReference type="Proteomes" id="UP000289718"/>
    </source>
</evidence>
<evidence type="ECO:0000259" key="3">
    <source>
        <dbReference type="Pfam" id="PF04773"/>
    </source>
</evidence>
<keyword evidence="2" id="KW-0812">Transmembrane</keyword>
<dbReference type="AlphaFoldDB" id="A0A4Q1AUZ7"/>